<dbReference type="EMBL" id="GG663736">
    <property type="protein sequence ID" value="EEH59790.1"/>
    <property type="molecule type" value="Genomic_DNA"/>
</dbReference>
<sequence length="179" mass="18965">MASASTTATRAGPSLPQRVLARRLSLNALASHAARRVAGSRASSSSSSSSSSSAASACAVSSHLVARRAGAALALASAAAVPRGGDLVRTDPLRGRGFDAPRHVARAAGGQGGYLLGGRKSKDRYSDAAARVPPSPEESLDDEENARVRRARFEEEERQRYKNLPVKMKIRYALRRLDR</sequence>
<protein>
    <submittedName>
        <fullName evidence="2">Predicted protein</fullName>
    </submittedName>
</protein>
<proteinExistence type="predicted"/>
<feature type="compositionally biased region" description="Basic and acidic residues" evidence="1">
    <location>
        <begin position="86"/>
        <end position="102"/>
    </location>
</feature>
<evidence type="ECO:0000313" key="3">
    <source>
        <dbReference type="Proteomes" id="UP000001876"/>
    </source>
</evidence>
<evidence type="ECO:0000256" key="1">
    <source>
        <dbReference type="SAM" id="MobiDB-lite"/>
    </source>
</evidence>
<feature type="region of interest" description="Disordered" evidence="1">
    <location>
        <begin position="35"/>
        <end position="54"/>
    </location>
</feature>
<dbReference type="Proteomes" id="UP000001876">
    <property type="component" value="Unassembled WGS sequence"/>
</dbReference>
<organism evidence="3">
    <name type="scientific">Micromonas pusilla (strain CCMP1545)</name>
    <name type="common">Picoplanktonic green alga</name>
    <dbReference type="NCBI Taxonomy" id="564608"/>
    <lineage>
        <taxon>Eukaryota</taxon>
        <taxon>Viridiplantae</taxon>
        <taxon>Chlorophyta</taxon>
        <taxon>Mamiellophyceae</taxon>
        <taxon>Mamiellales</taxon>
        <taxon>Mamiellaceae</taxon>
        <taxon>Micromonas</taxon>
    </lineage>
</organism>
<name>C1MKM6_MICPC</name>
<dbReference type="RefSeq" id="XP_003056414.1">
    <property type="nucleotide sequence ID" value="XM_003056368.1"/>
</dbReference>
<evidence type="ECO:0000313" key="2">
    <source>
        <dbReference type="EMBL" id="EEH59790.1"/>
    </source>
</evidence>
<dbReference type="GeneID" id="9681713"/>
<dbReference type="KEGG" id="mpp:MICPUCDRAFT_55390"/>
<gene>
    <name evidence="2" type="ORF">MICPUCDRAFT_55390</name>
</gene>
<feature type="region of interest" description="Disordered" evidence="1">
    <location>
        <begin position="77"/>
        <end position="145"/>
    </location>
</feature>
<reference evidence="2 3" key="1">
    <citation type="journal article" date="2009" name="Science">
        <title>Green evolution and dynamic adaptations revealed by genomes of the marine picoeukaryotes Micromonas.</title>
        <authorList>
            <person name="Worden A.Z."/>
            <person name="Lee J.H."/>
            <person name="Mock T."/>
            <person name="Rouze P."/>
            <person name="Simmons M.P."/>
            <person name="Aerts A.L."/>
            <person name="Allen A.E."/>
            <person name="Cuvelier M.L."/>
            <person name="Derelle E."/>
            <person name="Everett M.V."/>
            <person name="Foulon E."/>
            <person name="Grimwood J."/>
            <person name="Gundlach H."/>
            <person name="Henrissat B."/>
            <person name="Napoli C."/>
            <person name="McDonald S.M."/>
            <person name="Parker M.S."/>
            <person name="Rombauts S."/>
            <person name="Salamov A."/>
            <person name="Von Dassow P."/>
            <person name="Badger J.H."/>
            <person name="Coutinho P.M."/>
            <person name="Demir E."/>
            <person name="Dubchak I."/>
            <person name="Gentemann C."/>
            <person name="Eikrem W."/>
            <person name="Gready J.E."/>
            <person name="John U."/>
            <person name="Lanier W."/>
            <person name="Lindquist E.A."/>
            <person name="Lucas S."/>
            <person name="Mayer K.F."/>
            <person name="Moreau H."/>
            <person name="Not F."/>
            <person name="Otillar R."/>
            <person name="Panaud O."/>
            <person name="Pangilinan J."/>
            <person name="Paulsen I."/>
            <person name="Piegu B."/>
            <person name="Poliakov A."/>
            <person name="Robbens S."/>
            <person name="Schmutz J."/>
            <person name="Toulza E."/>
            <person name="Wyss T."/>
            <person name="Zelensky A."/>
            <person name="Zhou K."/>
            <person name="Armbrust E.V."/>
            <person name="Bhattacharya D."/>
            <person name="Goodenough U.W."/>
            <person name="Van de Peer Y."/>
            <person name="Grigoriev I.V."/>
        </authorList>
    </citation>
    <scope>NUCLEOTIDE SEQUENCE [LARGE SCALE GENOMIC DNA]</scope>
    <source>
        <strain evidence="2 3">CCMP1545</strain>
    </source>
</reference>
<accession>C1MKM6</accession>
<keyword evidence="3" id="KW-1185">Reference proteome</keyword>
<dbReference type="AlphaFoldDB" id="C1MKM6"/>